<dbReference type="GO" id="GO:0006633">
    <property type="term" value="P:fatty acid biosynthetic process"/>
    <property type="evidence" value="ECO:0007669"/>
    <property type="project" value="UniProtKB-UniPathway"/>
</dbReference>
<dbReference type="NCBIfam" id="TIGR01830">
    <property type="entry name" value="3oxo_ACP_reduc"/>
    <property type="match status" value="1"/>
</dbReference>
<dbReference type="PROSITE" id="PS00061">
    <property type="entry name" value="ADH_SHORT"/>
    <property type="match status" value="1"/>
</dbReference>
<evidence type="ECO:0000256" key="7">
    <source>
        <dbReference type="ARBA" id="ARBA00023002"/>
    </source>
</evidence>
<feature type="binding site" evidence="12">
    <location>
        <begin position="13"/>
        <end position="16"/>
    </location>
    <ligand>
        <name>NADP(+)</name>
        <dbReference type="ChEBI" id="CHEBI:58349"/>
    </ligand>
</feature>
<dbReference type="CDD" id="cd05333">
    <property type="entry name" value="BKR_SDR_c"/>
    <property type="match status" value="1"/>
</dbReference>
<evidence type="ECO:0000256" key="4">
    <source>
        <dbReference type="ARBA" id="ARBA00022516"/>
    </source>
</evidence>
<dbReference type="InterPro" id="IPR011284">
    <property type="entry name" value="3oxo_ACP_reduc"/>
</dbReference>
<dbReference type="NCBIfam" id="NF004199">
    <property type="entry name" value="PRK05653.1-4"/>
    <property type="match status" value="1"/>
</dbReference>
<keyword evidence="8 13" id="KW-0443">Lipid metabolism</keyword>
<evidence type="ECO:0000256" key="10">
    <source>
        <dbReference type="ARBA" id="ARBA00048508"/>
    </source>
</evidence>
<dbReference type="SUPFAM" id="SSF51735">
    <property type="entry name" value="NAD(P)-binding Rossmann-fold domains"/>
    <property type="match status" value="1"/>
</dbReference>
<proteinExistence type="inferred from homology"/>
<evidence type="ECO:0000256" key="11">
    <source>
        <dbReference type="PIRSR" id="PIRSR611284-1"/>
    </source>
</evidence>
<dbReference type="NCBIfam" id="NF009466">
    <property type="entry name" value="PRK12826.1-2"/>
    <property type="match status" value="1"/>
</dbReference>
<accession>A0A7S8E572</accession>
<keyword evidence="7 13" id="KW-0560">Oxidoreductase</keyword>
<dbReference type="GO" id="GO:0004316">
    <property type="term" value="F:3-oxoacyl-[acyl-carrier-protein] reductase (NADPH) activity"/>
    <property type="evidence" value="ECO:0007669"/>
    <property type="project" value="UniProtKB-UniRule"/>
</dbReference>
<dbReference type="UniPathway" id="UPA00094"/>
<keyword evidence="5 13" id="KW-0276">Fatty acid metabolism</keyword>
<dbReference type="EMBL" id="CP062983">
    <property type="protein sequence ID" value="QPC80576.1"/>
    <property type="molecule type" value="Genomic_DNA"/>
</dbReference>
<sequence length="248" mass="25750">MTKFEGKIAIVTGGGRGIGRAIATELGKQGATVVVNYRSSATAAEEVVAEIKASGGDGMTYQCDVSDDAQVTAMFKDVAKTYGQIDILVNNAGVTRDNVIMMLKPDDFDTVINANLRSAWLCSKAASRTMMKQRSGRIINITSVVGMAGNGGQTNYAASKAGMIGLTKSLAKEIATRGVTVNAVAPGFIGTDMTDELSDEIKATAISHIPLGRMGAPEDVAKAVAFLASDDAAYITGQVLVVDGGMLM</sequence>
<dbReference type="InterPro" id="IPR036291">
    <property type="entry name" value="NAD(P)-bd_dom_sf"/>
</dbReference>
<evidence type="ECO:0000259" key="14">
    <source>
        <dbReference type="SMART" id="SM00822"/>
    </source>
</evidence>
<dbReference type="InterPro" id="IPR057326">
    <property type="entry name" value="KR_dom"/>
</dbReference>
<evidence type="ECO:0000256" key="8">
    <source>
        <dbReference type="ARBA" id="ARBA00023098"/>
    </source>
</evidence>
<feature type="binding site" evidence="12">
    <location>
        <position position="189"/>
    </location>
    <ligand>
        <name>NADP(+)</name>
        <dbReference type="ChEBI" id="CHEBI:58349"/>
    </ligand>
</feature>
<dbReference type="KEGG" id="pmet:G4Y79_12720"/>
<feature type="active site" description="Proton acceptor" evidence="11">
    <location>
        <position position="156"/>
    </location>
</feature>
<dbReference type="PRINTS" id="PR00080">
    <property type="entry name" value="SDRFAMILY"/>
</dbReference>
<comment type="pathway">
    <text evidence="1 13">Lipid metabolism; fatty acid biosynthesis.</text>
</comment>
<evidence type="ECO:0000256" key="13">
    <source>
        <dbReference type="RuleBase" id="RU366074"/>
    </source>
</evidence>
<feature type="binding site" evidence="12">
    <location>
        <position position="91"/>
    </location>
    <ligand>
        <name>NADP(+)</name>
        <dbReference type="ChEBI" id="CHEBI:58349"/>
    </ligand>
</feature>
<gene>
    <name evidence="15" type="primary">fabG</name>
    <name evidence="15" type="ORF">G4Y79_12720</name>
</gene>
<reference evidence="15 16" key="1">
    <citation type="submission" date="2020-02" db="EMBL/GenBank/DDBJ databases">
        <authorList>
            <person name="Zheng R.K."/>
            <person name="Sun C.M."/>
        </authorList>
    </citation>
    <scope>NUCLEOTIDE SEQUENCE [LARGE SCALE GENOMIC DNA]</scope>
    <source>
        <strain evidence="16">rifampicinis</strain>
    </source>
</reference>
<feature type="binding site" evidence="12">
    <location>
        <begin position="156"/>
        <end position="160"/>
    </location>
    <ligand>
        <name>NADP(+)</name>
        <dbReference type="ChEBI" id="CHEBI:58349"/>
    </ligand>
</feature>
<evidence type="ECO:0000313" key="16">
    <source>
        <dbReference type="Proteomes" id="UP000594468"/>
    </source>
</evidence>
<comment type="catalytic activity">
    <reaction evidence="10 13">
        <text>a (3R)-hydroxyacyl-[ACP] + NADP(+) = a 3-oxoacyl-[ACP] + NADPH + H(+)</text>
        <dbReference type="Rhea" id="RHEA:17397"/>
        <dbReference type="Rhea" id="RHEA-COMP:9916"/>
        <dbReference type="Rhea" id="RHEA-COMP:9945"/>
        <dbReference type="ChEBI" id="CHEBI:15378"/>
        <dbReference type="ChEBI" id="CHEBI:57783"/>
        <dbReference type="ChEBI" id="CHEBI:58349"/>
        <dbReference type="ChEBI" id="CHEBI:78776"/>
        <dbReference type="ChEBI" id="CHEBI:78827"/>
        <dbReference type="EC" id="1.1.1.100"/>
    </reaction>
</comment>
<keyword evidence="4 13" id="KW-0444">Lipid biosynthesis</keyword>
<feature type="domain" description="Ketoreductase" evidence="14">
    <location>
        <begin position="7"/>
        <end position="192"/>
    </location>
</feature>
<name>A0A7S8E572_9CHLR</name>
<dbReference type="InterPro" id="IPR050259">
    <property type="entry name" value="SDR"/>
</dbReference>
<dbReference type="GO" id="GO:0051287">
    <property type="term" value="F:NAD binding"/>
    <property type="evidence" value="ECO:0007669"/>
    <property type="project" value="UniProtKB-UniRule"/>
</dbReference>
<dbReference type="Proteomes" id="UP000594468">
    <property type="component" value="Chromosome"/>
</dbReference>
<evidence type="ECO:0000256" key="12">
    <source>
        <dbReference type="PIRSR" id="PIRSR611284-2"/>
    </source>
</evidence>
<keyword evidence="9 13" id="KW-0275">Fatty acid biosynthesis</keyword>
<keyword evidence="6 12" id="KW-0521">NADP</keyword>
<protein>
    <recommendedName>
        <fullName evidence="3 13">3-oxoacyl-[acyl-carrier-protein] reductase</fullName>
        <ecNumber evidence="3 13">1.1.1.100</ecNumber>
    </recommendedName>
</protein>
<dbReference type="FunFam" id="3.40.50.720:FF:000037">
    <property type="entry name" value="3-oxoacyl-[acyl-carrier-protein] reductase FabG"/>
    <property type="match status" value="1"/>
</dbReference>
<evidence type="ECO:0000256" key="9">
    <source>
        <dbReference type="ARBA" id="ARBA00023160"/>
    </source>
</evidence>
<dbReference type="RefSeq" id="WP_195168651.1">
    <property type="nucleotide sequence ID" value="NZ_CP062983.1"/>
</dbReference>
<comment type="similarity">
    <text evidence="2 13">Belongs to the short-chain dehydrogenases/reductases (SDR) family.</text>
</comment>
<dbReference type="PANTHER" id="PTHR42879:SF2">
    <property type="entry name" value="3-OXOACYL-[ACYL-CARRIER-PROTEIN] REDUCTASE FABG"/>
    <property type="match status" value="1"/>
</dbReference>
<dbReference type="SMART" id="SM00822">
    <property type="entry name" value="PKS_KR"/>
    <property type="match status" value="1"/>
</dbReference>
<evidence type="ECO:0000256" key="1">
    <source>
        <dbReference type="ARBA" id="ARBA00005194"/>
    </source>
</evidence>
<dbReference type="InterPro" id="IPR002347">
    <property type="entry name" value="SDR_fam"/>
</dbReference>
<dbReference type="EC" id="1.1.1.100" evidence="3 13"/>
<evidence type="ECO:0000256" key="3">
    <source>
        <dbReference type="ARBA" id="ARBA00012948"/>
    </source>
</evidence>
<evidence type="ECO:0000256" key="6">
    <source>
        <dbReference type="ARBA" id="ARBA00022857"/>
    </source>
</evidence>
<evidence type="ECO:0000313" key="15">
    <source>
        <dbReference type="EMBL" id="QPC80576.1"/>
    </source>
</evidence>
<evidence type="ECO:0000256" key="2">
    <source>
        <dbReference type="ARBA" id="ARBA00006484"/>
    </source>
</evidence>
<comment type="function">
    <text evidence="13">Catalyzes the NADPH-dependent reduction of beta-ketoacyl-ACP substrates to beta-hydroxyacyl-ACP products, the first reductive step in the elongation cycle of fatty acid biosynthesis.</text>
</comment>
<dbReference type="Gene3D" id="3.40.50.720">
    <property type="entry name" value="NAD(P)-binding Rossmann-like Domain"/>
    <property type="match status" value="1"/>
</dbReference>
<dbReference type="PRINTS" id="PR00081">
    <property type="entry name" value="GDHRDH"/>
</dbReference>
<evidence type="ECO:0000256" key="5">
    <source>
        <dbReference type="ARBA" id="ARBA00022832"/>
    </source>
</evidence>
<dbReference type="PANTHER" id="PTHR42879">
    <property type="entry name" value="3-OXOACYL-(ACYL-CARRIER-PROTEIN) REDUCTASE"/>
    <property type="match status" value="1"/>
</dbReference>
<dbReference type="InterPro" id="IPR020904">
    <property type="entry name" value="Sc_DH/Rdtase_CS"/>
</dbReference>
<dbReference type="Pfam" id="PF13561">
    <property type="entry name" value="adh_short_C2"/>
    <property type="match status" value="1"/>
</dbReference>
<comment type="subunit">
    <text evidence="13">Homotetramer.</text>
</comment>
<dbReference type="AlphaFoldDB" id="A0A7S8E572"/>
<dbReference type="NCBIfam" id="NF005559">
    <property type="entry name" value="PRK07231.1"/>
    <property type="match status" value="1"/>
</dbReference>
<keyword evidence="16" id="KW-1185">Reference proteome</keyword>
<organism evidence="15 16">
    <name type="scientific">Phototrophicus methaneseepsis</name>
    <dbReference type="NCBI Taxonomy" id="2710758"/>
    <lineage>
        <taxon>Bacteria</taxon>
        <taxon>Bacillati</taxon>
        <taxon>Chloroflexota</taxon>
        <taxon>Candidatus Thermofontia</taxon>
        <taxon>Phototrophicales</taxon>
        <taxon>Phototrophicaceae</taxon>
        <taxon>Phototrophicus</taxon>
    </lineage>
</organism>